<name>A0A1I8AKW2_9BILA</name>
<evidence type="ECO:0000313" key="1">
    <source>
        <dbReference type="Proteomes" id="UP000095287"/>
    </source>
</evidence>
<reference evidence="2" key="1">
    <citation type="submission" date="2016-11" db="UniProtKB">
        <authorList>
            <consortium name="WormBaseParasite"/>
        </authorList>
    </citation>
    <scope>IDENTIFICATION</scope>
</reference>
<dbReference type="WBParaSite" id="L893_g6784.t1">
    <property type="protein sequence ID" value="L893_g6784.t1"/>
    <property type="gene ID" value="L893_g6784"/>
</dbReference>
<dbReference type="AlphaFoldDB" id="A0A1I8AKW2"/>
<keyword evidence="1" id="KW-1185">Reference proteome</keyword>
<organism evidence="1 2">
    <name type="scientific">Steinernema glaseri</name>
    <dbReference type="NCBI Taxonomy" id="37863"/>
    <lineage>
        <taxon>Eukaryota</taxon>
        <taxon>Metazoa</taxon>
        <taxon>Ecdysozoa</taxon>
        <taxon>Nematoda</taxon>
        <taxon>Chromadorea</taxon>
        <taxon>Rhabditida</taxon>
        <taxon>Tylenchina</taxon>
        <taxon>Panagrolaimomorpha</taxon>
        <taxon>Strongyloidoidea</taxon>
        <taxon>Steinernematidae</taxon>
        <taxon>Steinernema</taxon>
    </lineage>
</organism>
<proteinExistence type="predicted"/>
<dbReference type="Proteomes" id="UP000095287">
    <property type="component" value="Unplaced"/>
</dbReference>
<evidence type="ECO:0000313" key="2">
    <source>
        <dbReference type="WBParaSite" id="L893_g6784.t1"/>
    </source>
</evidence>
<protein>
    <submittedName>
        <fullName evidence="2">Transmembrane protein</fullName>
    </submittedName>
</protein>
<sequence length="124" mass="13850">MPFGDDGMVKGWPGGVFDVGMKPIADDHLHDLPRMRRVSIVVGSSSPAAQRADFCVVERESFNADSFKIDCTKTEVEKYSTMRQKLKTMEDSLEEEMGIPISSTWMILIMIWNTLAAFVPATFG</sequence>
<accession>A0A1I8AKW2</accession>